<organism evidence="2 3">
    <name type="scientific">Arthrobotrys conoides</name>
    <dbReference type="NCBI Taxonomy" id="74498"/>
    <lineage>
        <taxon>Eukaryota</taxon>
        <taxon>Fungi</taxon>
        <taxon>Dikarya</taxon>
        <taxon>Ascomycota</taxon>
        <taxon>Pezizomycotina</taxon>
        <taxon>Orbiliomycetes</taxon>
        <taxon>Orbiliales</taxon>
        <taxon>Orbiliaceae</taxon>
        <taxon>Arthrobotrys</taxon>
    </lineage>
</organism>
<accession>A0AAN8NFF6</accession>
<name>A0AAN8NFF6_9PEZI</name>
<evidence type="ECO:0000256" key="1">
    <source>
        <dbReference type="SAM" id="MobiDB-lite"/>
    </source>
</evidence>
<evidence type="ECO:0000313" key="3">
    <source>
        <dbReference type="Proteomes" id="UP001307849"/>
    </source>
</evidence>
<keyword evidence="3" id="KW-1185">Reference proteome</keyword>
<dbReference type="AlphaFoldDB" id="A0AAN8NFF6"/>
<dbReference type="Proteomes" id="UP001307849">
    <property type="component" value="Unassembled WGS sequence"/>
</dbReference>
<protein>
    <submittedName>
        <fullName evidence="2">Uncharacterized protein</fullName>
    </submittedName>
</protein>
<evidence type="ECO:0000313" key="2">
    <source>
        <dbReference type="EMBL" id="KAK6515482.1"/>
    </source>
</evidence>
<proteinExistence type="predicted"/>
<dbReference type="EMBL" id="JAVHJM010000004">
    <property type="protein sequence ID" value="KAK6515482.1"/>
    <property type="molecule type" value="Genomic_DNA"/>
</dbReference>
<feature type="compositionally biased region" description="Low complexity" evidence="1">
    <location>
        <begin position="48"/>
        <end position="60"/>
    </location>
</feature>
<reference evidence="2 3" key="1">
    <citation type="submission" date="2019-10" db="EMBL/GenBank/DDBJ databases">
        <authorList>
            <person name="Palmer J.M."/>
        </authorList>
    </citation>
    <scope>NUCLEOTIDE SEQUENCE [LARGE SCALE GENOMIC DNA]</scope>
    <source>
        <strain evidence="2 3">TWF506</strain>
    </source>
</reference>
<feature type="region of interest" description="Disordered" evidence="1">
    <location>
        <begin position="47"/>
        <end position="78"/>
    </location>
</feature>
<gene>
    <name evidence="2" type="ORF">TWF506_007816</name>
</gene>
<comment type="caution">
    <text evidence="2">The sequence shown here is derived from an EMBL/GenBank/DDBJ whole genome shotgun (WGS) entry which is preliminary data.</text>
</comment>
<sequence length="78" mass="8688">MQTKILRSKAKAKDKLLDNMDNVIPQRDRVVYGPLWLSLATPSCPSFTTTTTTTTTTTITPAKTARQFTPSPLRPRPL</sequence>